<accession>A0ABC8U1N9</accession>
<name>A0ABC8U1N9_9AQUA</name>
<gene>
    <name evidence="1" type="ORF">ILEXP_LOCUS42667</name>
</gene>
<dbReference type="Proteomes" id="UP001642360">
    <property type="component" value="Unassembled WGS sequence"/>
</dbReference>
<keyword evidence="2" id="KW-1185">Reference proteome</keyword>
<organism evidence="1 2">
    <name type="scientific">Ilex paraguariensis</name>
    <name type="common">yerba mate</name>
    <dbReference type="NCBI Taxonomy" id="185542"/>
    <lineage>
        <taxon>Eukaryota</taxon>
        <taxon>Viridiplantae</taxon>
        <taxon>Streptophyta</taxon>
        <taxon>Embryophyta</taxon>
        <taxon>Tracheophyta</taxon>
        <taxon>Spermatophyta</taxon>
        <taxon>Magnoliopsida</taxon>
        <taxon>eudicotyledons</taxon>
        <taxon>Gunneridae</taxon>
        <taxon>Pentapetalae</taxon>
        <taxon>asterids</taxon>
        <taxon>campanulids</taxon>
        <taxon>Aquifoliales</taxon>
        <taxon>Aquifoliaceae</taxon>
        <taxon>Ilex</taxon>
    </lineage>
</organism>
<reference evidence="1 2" key="1">
    <citation type="submission" date="2024-02" db="EMBL/GenBank/DDBJ databases">
        <authorList>
            <person name="Vignale AGUSTIN F."/>
            <person name="Sosa J E."/>
            <person name="Modenutti C."/>
        </authorList>
    </citation>
    <scope>NUCLEOTIDE SEQUENCE [LARGE SCALE GENOMIC DNA]</scope>
</reference>
<sequence length="158" mass="18392">MSEQSDDHSYTSIDQKLARLSPIPSEHNLFRVYDHLCRINVKAYEPEIIATGPYHHGKPNLQAMEEHKLHLSDNEFVEMMLLDGWFLLEFIVKYNFHNLVNEGDPLTMNQMVSHRNVVGDDDEEWEFINCTTELQEARIQLKEAKGSVSLLDIKFDDS</sequence>
<dbReference type="Pfam" id="PF03140">
    <property type="entry name" value="DUF247"/>
    <property type="match status" value="2"/>
</dbReference>
<protein>
    <submittedName>
        <fullName evidence="1">Uncharacterized protein</fullName>
    </submittedName>
</protein>
<evidence type="ECO:0000313" key="2">
    <source>
        <dbReference type="Proteomes" id="UP001642360"/>
    </source>
</evidence>
<proteinExistence type="predicted"/>
<dbReference type="EMBL" id="CAUOFW020006124">
    <property type="protein sequence ID" value="CAK9172965.1"/>
    <property type="molecule type" value="Genomic_DNA"/>
</dbReference>
<dbReference type="InterPro" id="IPR004158">
    <property type="entry name" value="DUF247_pln"/>
</dbReference>
<dbReference type="AlphaFoldDB" id="A0ABC8U1N9"/>
<comment type="caution">
    <text evidence="1">The sequence shown here is derived from an EMBL/GenBank/DDBJ whole genome shotgun (WGS) entry which is preliminary data.</text>
</comment>
<dbReference type="PANTHER" id="PTHR31170:SF17">
    <property type="match status" value="1"/>
</dbReference>
<evidence type="ECO:0000313" key="1">
    <source>
        <dbReference type="EMBL" id="CAK9172965.1"/>
    </source>
</evidence>
<dbReference type="PANTHER" id="PTHR31170">
    <property type="entry name" value="BNAC04G53230D PROTEIN"/>
    <property type="match status" value="1"/>
</dbReference>